<organism evidence="1 2">
    <name type="scientific">Nannocystis punicea</name>
    <dbReference type="NCBI Taxonomy" id="2995304"/>
    <lineage>
        <taxon>Bacteria</taxon>
        <taxon>Pseudomonadati</taxon>
        <taxon>Myxococcota</taxon>
        <taxon>Polyangia</taxon>
        <taxon>Nannocystales</taxon>
        <taxon>Nannocystaceae</taxon>
        <taxon>Nannocystis</taxon>
    </lineage>
</organism>
<keyword evidence="2" id="KW-1185">Reference proteome</keyword>
<reference evidence="1" key="1">
    <citation type="submission" date="2022-11" db="EMBL/GenBank/DDBJ databases">
        <title>Minimal conservation of predation-associated metabolite biosynthetic gene clusters underscores biosynthetic potential of Myxococcota including descriptions for ten novel species: Archangium lansinium sp. nov., Myxococcus landrumus sp. nov., Nannocystis bai.</title>
        <authorList>
            <person name="Ahearne A."/>
            <person name="Stevens C."/>
            <person name="Dowd S."/>
        </authorList>
    </citation>
    <scope>NUCLEOTIDE SEQUENCE</scope>
    <source>
        <strain evidence="1">Fl3</strain>
    </source>
</reference>
<gene>
    <name evidence="1" type="ORF">O0S08_37615</name>
</gene>
<protein>
    <submittedName>
        <fullName evidence="1">Uncharacterized protein</fullName>
    </submittedName>
</protein>
<name>A0ABY7GYA5_9BACT</name>
<accession>A0ABY7GYA5</accession>
<dbReference type="RefSeq" id="WP_269034289.1">
    <property type="nucleotide sequence ID" value="NZ_CP114040.1"/>
</dbReference>
<dbReference type="EMBL" id="CP114040">
    <property type="protein sequence ID" value="WAS91936.1"/>
    <property type="molecule type" value="Genomic_DNA"/>
</dbReference>
<evidence type="ECO:0000313" key="1">
    <source>
        <dbReference type="EMBL" id="WAS91936.1"/>
    </source>
</evidence>
<evidence type="ECO:0000313" key="2">
    <source>
        <dbReference type="Proteomes" id="UP001164459"/>
    </source>
</evidence>
<dbReference type="Proteomes" id="UP001164459">
    <property type="component" value="Chromosome"/>
</dbReference>
<sequence length="546" mass="60390">MVHFLAAVGKTSHADDVIDAAVAWGAGLAANMRLPEPALTPAHPRLPLSLRLLLDRLDCPSRMVQERAASSVAALLAADETREETSTALLDWHAAEALEARSCMLLLVLLLARSAHGISDETCMAIVRPDDLIPSLGLNVLLREFGAEGQLYAELLEYRKRHSGQPTAGFSRIADFNEIVDAHLAPIFRQWAKEWDDEGMPFSLQWEWEAAALAEQVGLALAAKDIYHFRGSFKIPTLPISDRVSCLLRSAYLRALHWCIDEHGLGVDRAEFQTFRIAPMADPMLWAVRPSVRPAWWPAYPGKSGGKERLGEVVGKTVSEYLEGADPIGEEVLLFAAGPVGADPRVSVQLIIQAFLQSAQGALRPTVEELVGMPRVICRPIPSRLTVPGSYITFTEYSRQLGDWLVAPLVWTLQPETQDWLMPGRQSRGLHVPAAWLFAGSPSINTAVDRVTLTLGDESIGHYRFWHDELCERSFPGAGSRVGGELFVRRQWLAPHISSGAALCWSVTLIFAERGEYEHSFDHPPSIARWLVGGSRIVWPKPWRPP</sequence>
<proteinExistence type="predicted"/>